<evidence type="ECO:0000313" key="8">
    <source>
        <dbReference type="Proteomes" id="UP000544872"/>
    </source>
</evidence>
<evidence type="ECO:0000256" key="4">
    <source>
        <dbReference type="ARBA" id="ARBA00023136"/>
    </source>
</evidence>
<organism evidence="7 8">
    <name type="scientific">Novispirillum itersonii</name>
    <name type="common">Aquaspirillum itersonii</name>
    <dbReference type="NCBI Taxonomy" id="189"/>
    <lineage>
        <taxon>Bacteria</taxon>
        <taxon>Pseudomonadati</taxon>
        <taxon>Pseudomonadota</taxon>
        <taxon>Alphaproteobacteria</taxon>
        <taxon>Rhodospirillales</taxon>
        <taxon>Novispirillaceae</taxon>
        <taxon>Novispirillum</taxon>
    </lineage>
</organism>
<feature type="transmembrane region" description="Helical" evidence="6">
    <location>
        <begin position="32"/>
        <end position="51"/>
    </location>
</feature>
<evidence type="ECO:0000256" key="6">
    <source>
        <dbReference type="SAM" id="Phobius"/>
    </source>
</evidence>
<feature type="coiled-coil region" evidence="5">
    <location>
        <begin position="185"/>
        <end position="244"/>
    </location>
</feature>
<keyword evidence="5" id="KW-0175">Coiled coil</keyword>
<dbReference type="EMBL" id="JACIIX010000019">
    <property type="protein sequence ID" value="MBB6212248.1"/>
    <property type="molecule type" value="Genomic_DNA"/>
</dbReference>
<keyword evidence="2 6" id="KW-0812">Transmembrane</keyword>
<keyword evidence="3 6" id="KW-1133">Transmembrane helix</keyword>
<evidence type="ECO:0000256" key="1">
    <source>
        <dbReference type="ARBA" id="ARBA00004167"/>
    </source>
</evidence>
<dbReference type="PANTHER" id="PTHR30386:SF26">
    <property type="entry name" value="TRANSPORT PROTEIN COMB"/>
    <property type="match status" value="1"/>
</dbReference>
<dbReference type="InterPro" id="IPR050739">
    <property type="entry name" value="MFP"/>
</dbReference>
<evidence type="ECO:0000256" key="3">
    <source>
        <dbReference type="ARBA" id="ARBA00022989"/>
    </source>
</evidence>
<accession>A0A7W9ZJR7</accession>
<name>A0A7W9ZJR7_NOVIT</name>
<evidence type="ECO:0000256" key="2">
    <source>
        <dbReference type="ARBA" id="ARBA00022692"/>
    </source>
</evidence>
<dbReference type="NCBIfam" id="TIGR03794">
    <property type="entry name" value="NHLM_micro_HlyD"/>
    <property type="match status" value="1"/>
</dbReference>
<dbReference type="PANTHER" id="PTHR30386">
    <property type="entry name" value="MEMBRANE FUSION SUBUNIT OF EMRAB-TOLC MULTIDRUG EFFLUX PUMP"/>
    <property type="match status" value="1"/>
</dbReference>
<reference evidence="7 8" key="1">
    <citation type="submission" date="2020-08" db="EMBL/GenBank/DDBJ databases">
        <title>Genomic Encyclopedia of Type Strains, Phase IV (KMG-IV): sequencing the most valuable type-strain genomes for metagenomic binning, comparative biology and taxonomic classification.</title>
        <authorList>
            <person name="Goeker M."/>
        </authorList>
    </citation>
    <scope>NUCLEOTIDE SEQUENCE [LARGE SCALE GENOMIC DNA]</scope>
    <source>
        <strain evidence="7 8">DSM 11590</strain>
    </source>
</reference>
<protein>
    <submittedName>
        <fullName evidence="7">HlyD family secretion protein</fullName>
    </submittedName>
</protein>
<evidence type="ECO:0000313" key="7">
    <source>
        <dbReference type="EMBL" id="MBB6212248.1"/>
    </source>
</evidence>
<dbReference type="AlphaFoldDB" id="A0A7W9ZJR7"/>
<sequence length="419" mass="45339">MTRQVFRQAALDRLASPEQLDKLVTLTDPRGWIALSTVGVLTAATILWGFLGTLPTTVKGQGILLSEKGRLSDAMAPAGGTLAAILPGVGDSVTEGQVIARISQGNLVQQIRNLDDLIAERQAELARKKDGFAREQAIKQRNLDQRRQALTQTLDAANQHASYLQSLLTQLEQMAAQGISTRQRVQETRTELSKAQREAASARSDLLRLDAEALETKLRQESELTELDARINDAARQKRELTARLDEQSVVTAPATGRVIEVKRSTGTIIGVGEPVLTIESGSTRLKTVVFVGTEDGKKIHPGMMVRITPDTVKKEEWGSLTASVRDVSEFPVTTTGMAAILPNPGLVELLAKKGAPYAVEVDLNADTASPSGYRWTSGRGPDMVLTSGTTVKADVTVERRRPIDLLLPALRKLTGTMP</sequence>
<evidence type="ECO:0000256" key="5">
    <source>
        <dbReference type="SAM" id="Coils"/>
    </source>
</evidence>
<comment type="subcellular location">
    <subcellularLocation>
        <location evidence="1">Membrane</location>
        <topology evidence="1">Single-pass membrane protein</topology>
    </subcellularLocation>
</comment>
<dbReference type="InterPro" id="IPR022275">
    <property type="entry name" value="NHPM_bacteriocin_SS_HylD"/>
</dbReference>
<keyword evidence="4 6" id="KW-0472">Membrane</keyword>
<dbReference type="RefSeq" id="WP_184265871.1">
    <property type="nucleotide sequence ID" value="NZ_JACIIX010000019.1"/>
</dbReference>
<dbReference type="Proteomes" id="UP000544872">
    <property type="component" value="Unassembled WGS sequence"/>
</dbReference>
<gene>
    <name evidence="7" type="ORF">FHS48_003698</name>
</gene>
<dbReference type="GO" id="GO:0016020">
    <property type="term" value="C:membrane"/>
    <property type="evidence" value="ECO:0007669"/>
    <property type="project" value="UniProtKB-SubCell"/>
</dbReference>
<comment type="caution">
    <text evidence="7">The sequence shown here is derived from an EMBL/GenBank/DDBJ whole genome shotgun (WGS) entry which is preliminary data.</text>
</comment>
<keyword evidence="8" id="KW-1185">Reference proteome</keyword>
<proteinExistence type="predicted"/>